<comment type="caution">
    <text evidence="1">The sequence shown here is derived from an EMBL/GenBank/DDBJ whole genome shotgun (WGS) entry which is preliminary data.</text>
</comment>
<keyword evidence="2" id="KW-1185">Reference proteome</keyword>
<sequence length="76" mass="8710">MTRDPGRNTGVTLWVKDDVTASEVNEMLDRINSLVSLDHLRHLIVDLSVFLHFHHFQGRLPRLYAAPHPRGSRPSL</sequence>
<reference evidence="1 2" key="1">
    <citation type="submission" date="2024-01" db="EMBL/GenBank/DDBJ databases">
        <title>The genomes of 5 underutilized Papilionoideae crops provide insights into root nodulation and disease resistance.</title>
        <authorList>
            <person name="Yuan L."/>
        </authorList>
    </citation>
    <scope>NUCLEOTIDE SEQUENCE [LARGE SCALE GENOMIC DNA]</scope>
    <source>
        <strain evidence="1">LY-2023</strain>
        <tissue evidence="1">Leaf</tissue>
    </source>
</reference>
<accession>A0AAN9I6G5</accession>
<dbReference type="Proteomes" id="UP001359559">
    <property type="component" value="Unassembled WGS sequence"/>
</dbReference>
<evidence type="ECO:0000313" key="2">
    <source>
        <dbReference type="Proteomes" id="UP001359559"/>
    </source>
</evidence>
<evidence type="ECO:0000313" key="1">
    <source>
        <dbReference type="EMBL" id="KAK7265420.1"/>
    </source>
</evidence>
<dbReference type="AlphaFoldDB" id="A0AAN9I6G5"/>
<organism evidence="1 2">
    <name type="scientific">Clitoria ternatea</name>
    <name type="common">Butterfly pea</name>
    <dbReference type="NCBI Taxonomy" id="43366"/>
    <lineage>
        <taxon>Eukaryota</taxon>
        <taxon>Viridiplantae</taxon>
        <taxon>Streptophyta</taxon>
        <taxon>Embryophyta</taxon>
        <taxon>Tracheophyta</taxon>
        <taxon>Spermatophyta</taxon>
        <taxon>Magnoliopsida</taxon>
        <taxon>eudicotyledons</taxon>
        <taxon>Gunneridae</taxon>
        <taxon>Pentapetalae</taxon>
        <taxon>rosids</taxon>
        <taxon>fabids</taxon>
        <taxon>Fabales</taxon>
        <taxon>Fabaceae</taxon>
        <taxon>Papilionoideae</taxon>
        <taxon>50 kb inversion clade</taxon>
        <taxon>NPAAA clade</taxon>
        <taxon>indigoferoid/millettioid clade</taxon>
        <taxon>Phaseoleae</taxon>
        <taxon>Clitoria</taxon>
    </lineage>
</organism>
<gene>
    <name evidence="1" type="ORF">RJT34_33040</name>
</gene>
<name>A0AAN9I6G5_CLITE</name>
<protein>
    <submittedName>
        <fullName evidence="1">Uncharacterized protein</fullName>
    </submittedName>
</protein>
<dbReference type="EMBL" id="JAYKXN010000008">
    <property type="protein sequence ID" value="KAK7265420.1"/>
    <property type="molecule type" value="Genomic_DNA"/>
</dbReference>
<proteinExistence type="predicted"/>